<evidence type="ECO:0000313" key="2">
    <source>
        <dbReference type="Proteomes" id="UP000325780"/>
    </source>
</evidence>
<reference evidence="1 2" key="1">
    <citation type="submission" date="2019-04" db="EMBL/GenBank/DDBJ databases">
        <title>Friends and foes A comparative genomics study of 23 Aspergillus species from section Flavi.</title>
        <authorList>
            <consortium name="DOE Joint Genome Institute"/>
            <person name="Kjaerbolling I."/>
            <person name="Vesth T."/>
            <person name="Frisvad J.C."/>
            <person name="Nybo J.L."/>
            <person name="Theobald S."/>
            <person name="Kildgaard S."/>
            <person name="Isbrandt T."/>
            <person name="Kuo A."/>
            <person name="Sato A."/>
            <person name="Lyhne E.K."/>
            <person name="Kogle M.E."/>
            <person name="Wiebenga A."/>
            <person name="Kun R.S."/>
            <person name="Lubbers R.J."/>
            <person name="Makela M.R."/>
            <person name="Barry K."/>
            <person name="Chovatia M."/>
            <person name="Clum A."/>
            <person name="Daum C."/>
            <person name="Haridas S."/>
            <person name="He G."/>
            <person name="LaButti K."/>
            <person name="Lipzen A."/>
            <person name="Mondo S."/>
            <person name="Riley R."/>
            <person name="Salamov A."/>
            <person name="Simmons B.A."/>
            <person name="Magnuson J.K."/>
            <person name="Henrissat B."/>
            <person name="Mortensen U.H."/>
            <person name="Larsen T.O."/>
            <person name="Devries R.P."/>
            <person name="Grigoriev I.V."/>
            <person name="Machida M."/>
            <person name="Baker S.E."/>
            <person name="Andersen M.R."/>
        </authorList>
    </citation>
    <scope>NUCLEOTIDE SEQUENCE [LARGE SCALE GENOMIC DNA]</scope>
    <source>
        <strain evidence="1 2">IBT 18842</strain>
    </source>
</reference>
<evidence type="ECO:0008006" key="3">
    <source>
        <dbReference type="Google" id="ProtNLM"/>
    </source>
</evidence>
<keyword evidence="2" id="KW-1185">Reference proteome</keyword>
<dbReference type="AlphaFoldDB" id="A0A5N6TKF7"/>
<dbReference type="OrthoDB" id="3794209at2759"/>
<sequence>MDTFKCTPLEISGTSYEMQLLSPSQLLQHPQLQSICSVINDAYITHFQSLVPASGATRVKHPSELVSELHPSGACCVIFALQSTGRDVESYSESFPVAFAAIKPYQVEFEHFAIGERVTTDTETELKPERHEDGAQLDWELTAVAVHQDKSYAKKGLVTRCIVELERYVCSAVSSSFGGKSTKGVDNVGRTSEVVIWVRTIQEMNGTYWARKGYKASAVYHCSKGVLGAFDDFHLITLVKRLAI</sequence>
<organism evidence="1 2">
    <name type="scientific">Aspergillus avenaceus</name>
    <dbReference type="NCBI Taxonomy" id="36643"/>
    <lineage>
        <taxon>Eukaryota</taxon>
        <taxon>Fungi</taxon>
        <taxon>Dikarya</taxon>
        <taxon>Ascomycota</taxon>
        <taxon>Pezizomycotina</taxon>
        <taxon>Eurotiomycetes</taxon>
        <taxon>Eurotiomycetidae</taxon>
        <taxon>Eurotiales</taxon>
        <taxon>Aspergillaceae</taxon>
        <taxon>Aspergillus</taxon>
        <taxon>Aspergillus subgen. Circumdati</taxon>
    </lineage>
</organism>
<dbReference type="EMBL" id="ML742252">
    <property type="protein sequence ID" value="KAE8146599.1"/>
    <property type="molecule type" value="Genomic_DNA"/>
</dbReference>
<protein>
    <recommendedName>
        <fullName evidence="3">N-acetyltransferase domain-containing protein</fullName>
    </recommendedName>
</protein>
<proteinExistence type="predicted"/>
<evidence type="ECO:0000313" key="1">
    <source>
        <dbReference type="EMBL" id="KAE8146599.1"/>
    </source>
</evidence>
<accession>A0A5N6TKF7</accession>
<name>A0A5N6TKF7_ASPAV</name>
<dbReference type="Proteomes" id="UP000325780">
    <property type="component" value="Unassembled WGS sequence"/>
</dbReference>
<gene>
    <name evidence="1" type="ORF">BDV25DRAFT_143526</name>
</gene>